<dbReference type="Proteomes" id="UP000250241">
    <property type="component" value="Chromosome"/>
</dbReference>
<proteinExistence type="predicted"/>
<organism evidence="1 2">
    <name type="scientific">Rothia aeria</name>
    <dbReference type="NCBI Taxonomy" id="172042"/>
    <lineage>
        <taxon>Bacteria</taxon>
        <taxon>Bacillati</taxon>
        <taxon>Actinomycetota</taxon>
        <taxon>Actinomycetes</taxon>
        <taxon>Micrococcales</taxon>
        <taxon>Micrococcaceae</taxon>
        <taxon>Rothia</taxon>
    </lineage>
</organism>
<dbReference type="EMBL" id="AP017895">
    <property type="protein sequence ID" value="BAV88712.1"/>
    <property type="molecule type" value="Genomic_DNA"/>
</dbReference>
<dbReference type="KEGG" id="raj:RA11412_2413"/>
<gene>
    <name evidence="1" type="ORF">RA11412_2413</name>
</gene>
<keyword evidence="2" id="KW-1185">Reference proteome</keyword>
<name>A0A2Z5R294_9MICC</name>
<dbReference type="AlphaFoldDB" id="A0A2Z5R294"/>
<accession>A0A2Z5R294</accession>
<sequence>MGAPAFALPLLEDEDDGEELLLSGLAYTVTVLGVGSGVAVTVTTDGEDEGEALLVAADAADDDEECDT</sequence>
<evidence type="ECO:0000313" key="1">
    <source>
        <dbReference type="EMBL" id="BAV88712.1"/>
    </source>
</evidence>
<evidence type="ECO:0000313" key="2">
    <source>
        <dbReference type="Proteomes" id="UP000250241"/>
    </source>
</evidence>
<reference evidence="1 2" key="1">
    <citation type="submission" date="2016-10" db="EMBL/GenBank/DDBJ databases">
        <title>Genome sequence of Rothia aeria strain JCM11412.</title>
        <authorList>
            <person name="Nambu T."/>
        </authorList>
    </citation>
    <scope>NUCLEOTIDE SEQUENCE [LARGE SCALE GENOMIC DNA]</scope>
    <source>
        <strain evidence="1 2">JCM 11412</strain>
    </source>
</reference>
<protein>
    <submittedName>
        <fullName evidence="1">Uncharacterized protein</fullName>
    </submittedName>
</protein>